<protein>
    <submittedName>
        <fullName evidence="1">Uncharacterized protein</fullName>
    </submittedName>
</protein>
<dbReference type="Proteomes" id="UP000438773">
    <property type="component" value="Unassembled WGS sequence"/>
</dbReference>
<sequence>DDMGQEEAASLSSAVAAGKSIISGTLGRTIPLVEVYRTLPNKNVEVMVTIGYSLEAANKVAVKALSEELAKKSPELAKELDKLAQ</sequence>
<evidence type="ECO:0000313" key="2">
    <source>
        <dbReference type="Proteomes" id="UP000438773"/>
    </source>
</evidence>
<reference evidence="1 2" key="1">
    <citation type="journal article" date="2019" name="Nat. Med.">
        <title>A library of human gut bacterial isolates paired with longitudinal multiomics data enables mechanistic microbiome research.</title>
        <authorList>
            <person name="Poyet M."/>
            <person name="Groussin M."/>
            <person name="Gibbons S.M."/>
            <person name="Avila-Pacheco J."/>
            <person name="Jiang X."/>
            <person name="Kearney S.M."/>
            <person name="Perrotta A.R."/>
            <person name="Berdy B."/>
            <person name="Zhao S."/>
            <person name="Lieberman T.D."/>
            <person name="Swanson P.K."/>
            <person name="Smith M."/>
            <person name="Roesemann S."/>
            <person name="Alexander J.E."/>
            <person name="Rich S.A."/>
            <person name="Livny J."/>
            <person name="Vlamakis H."/>
            <person name="Clish C."/>
            <person name="Bullock K."/>
            <person name="Deik A."/>
            <person name="Scott J."/>
            <person name="Pierce K.A."/>
            <person name="Xavier R.J."/>
            <person name="Alm E.J."/>
        </authorList>
    </citation>
    <scope>NUCLEOTIDE SEQUENCE [LARGE SCALE GENOMIC DNA]</scope>
    <source>
        <strain evidence="1 2">BIOML-A37</strain>
    </source>
</reference>
<dbReference type="EMBL" id="WCUQ01000069">
    <property type="protein sequence ID" value="KAB4118901.1"/>
    <property type="molecule type" value="Genomic_DNA"/>
</dbReference>
<gene>
    <name evidence="1" type="ORF">GAQ75_23025</name>
</gene>
<feature type="non-terminal residue" evidence="1">
    <location>
        <position position="1"/>
    </location>
</feature>
<accession>A0A6I0JT82</accession>
<dbReference type="AlphaFoldDB" id="A0A6I0JT82"/>
<proteinExistence type="predicted"/>
<evidence type="ECO:0000313" key="1">
    <source>
        <dbReference type="EMBL" id="KAB4118901.1"/>
    </source>
</evidence>
<comment type="caution">
    <text evidence="1">The sequence shown here is derived from an EMBL/GenBank/DDBJ whole genome shotgun (WGS) entry which is preliminary data.</text>
</comment>
<name>A0A6I0JT82_BACUN</name>
<organism evidence="1 2">
    <name type="scientific">Bacteroides uniformis</name>
    <dbReference type="NCBI Taxonomy" id="820"/>
    <lineage>
        <taxon>Bacteria</taxon>
        <taxon>Pseudomonadati</taxon>
        <taxon>Bacteroidota</taxon>
        <taxon>Bacteroidia</taxon>
        <taxon>Bacteroidales</taxon>
        <taxon>Bacteroidaceae</taxon>
        <taxon>Bacteroides</taxon>
    </lineage>
</organism>